<keyword evidence="2" id="KW-0648">Protein biosynthesis</keyword>
<evidence type="ECO:0000313" key="3">
    <source>
        <dbReference type="Proteomes" id="UP000239649"/>
    </source>
</evidence>
<reference evidence="2 3" key="1">
    <citation type="journal article" date="2018" name="Plant J.">
        <title>Genome sequences of Chlorella sorokiniana UTEX 1602 and Micractinium conductrix SAG 241.80: implications to maltose excretion by a green alga.</title>
        <authorList>
            <person name="Arriola M.B."/>
            <person name="Velmurugan N."/>
            <person name="Zhang Y."/>
            <person name="Plunkett M.H."/>
            <person name="Hondzo H."/>
            <person name="Barney B.M."/>
        </authorList>
    </citation>
    <scope>NUCLEOTIDE SEQUENCE [LARGE SCALE GENOMIC DNA]</scope>
    <source>
        <strain evidence="2 3">SAG 241.80</strain>
    </source>
</reference>
<gene>
    <name evidence="2" type="ORF">C2E20_2550</name>
</gene>
<feature type="compositionally biased region" description="Low complexity" evidence="1">
    <location>
        <begin position="120"/>
        <end position="131"/>
    </location>
</feature>
<keyword evidence="2" id="KW-0396">Initiation factor</keyword>
<feature type="compositionally biased region" description="Basic residues" evidence="1">
    <location>
        <begin position="185"/>
        <end position="195"/>
    </location>
</feature>
<organism evidence="2 3">
    <name type="scientific">Micractinium conductrix</name>
    <dbReference type="NCBI Taxonomy" id="554055"/>
    <lineage>
        <taxon>Eukaryota</taxon>
        <taxon>Viridiplantae</taxon>
        <taxon>Chlorophyta</taxon>
        <taxon>core chlorophytes</taxon>
        <taxon>Trebouxiophyceae</taxon>
        <taxon>Chlorellales</taxon>
        <taxon>Chlorellaceae</taxon>
        <taxon>Chlorella clade</taxon>
        <taxon>Micractinium</taxon>
    </lineage>
</organism>
<proteinExistence type="predicted"/>
<dbReference type="Proteomes" id="UP000239649">
    <property type="component" value="Unassembled WGS sequence"/>
</dbReference>
<name>A0A2P6VJF6_9CHLO</name>
<evidence type="ECO:0000313" key="2">
    <source>
        <dbReference type="EMBL" id="PSC74208.1"/>
    </source>
</evidence>
<dbReference type="AlphaFoldDB" id="A0A2P6VJF6"/>
<accession>A0A2P6VJF6</accession>
<comment type="caution">
    <text evidence="2">The sequence shown here is derived from an EMBL/GenBank/DDBJ whole genome shotgun (WGS) entry which is preliminary data.</text>
</comment>
<sequence length="219" mass="23158">MGCFNCCFGGGSSRPKDDGEELLPWGSSLQAEPRRGWKPARGQAAPAFGQGALRPDLFGESSPSPQQRRKQKDHSHYDPFAENAAAAQHRPAAVQHRPAAAPAAEGGWQAEPDWVRQRAAELAAEAAAAQHQHQHQHQHPPCGGKLAKLFSHGSAAGSDQENDVSGAAGTTFLRSASPQPAAARKQARSGARSRGHGGQQESLLPRAPAFGQGALTKWH</sequence>
<keyword evidence="3" id="KW-1185">Reference proteome</keyword>
<dbReference type="EMBL" id="LHPF02000005">
    <property type="protein sequence ID" value="PSC74208.1"/>
    <property type="molecule type" value="Genomic_DNA"/>
</dbReference>
<dbReference type="GO" id="GO:0003743">
    <property type="term" value="F:translation initiation factor activity"/>
    <property type="evidence" value="ECO:0007669"/>
    <property type="project" value="UniProtKB-KW"/>
</dbReference>
<feature type="compositionally biased region" description="Low complexity" evidence="1">
    <location>
        <begin position="81"/>
        <end position="112"/>
    </location>
</feature>
<protein>
    <submittedName>
        <fullName evidence="2">Translation initiation factor IF-2</fullName>
    </submittedName>
</protein>
<feature type="region of interest" description="Disordered" evidence="1">
    <location>
        <begin position="1"/>
        <end position="219"/>
    </location>
</feature>
<evidence type="ECO:0000256" key="1">
    <source>
        <dbReference type="SAM" id="MobiDB-lite"/>
    </source>
</evidence>